<evidence type="ECO:0000313" key="2">
    <source>
        <dbReference type="EMBL" id="TDG15405.1"/>
    </source>
</evidence>
<dbReference type="Proteomes" id="UP000295554">
    <property type="component" value="Unassembled WGS sequence"/>
</dbReference>
<dbReference type="InterPro" id="IPR025202">
    <property type="entry name" value="PLD-like_dom"/>
</dbReference>
<feature type="domain" description="PLD phosphodiesterase" evidence="1">
    <location>
        <begin position="525"/>
        <end position="551"/>
    </location>
</feature>
<sequence length="627" mass="70773">MSGFIRSPRTIPTRAGAGGRMNRLRGVIVGAWVVLLSACVSVDTPPSQCPAGRQALPNCPPLEAVDDPQVNRWYDARTWRSADEWDEDPIEQGIRAEIPVQSARMKLLGSRPREALYSLAAKIHAVENARYSIDAAYYIFKDDLVGRALLGALCEAVQRGVDVRLLVDSMGSISLDRNLLRALYQCQLQAGFIRNTSGELSTRRARVQVVLFNPISQVFANLNRRSHDKLLVVDGFVPDQAIVITGGRNISLSYYGIAADGTPNHDTYLDAELLLRPDPASGSELNVAEVSEIYFTLLNSFKNNRHIQGRVPPGRRTGWPEMEADLKRSLKRLKSLPPIAESLAAMPEYLASGYHFGEVRLAHEFANLINKRVVSDAVANLRDNPNSIMYLLTAIEDTERKHIRLVSPYLFAARYFGPDGELLLDEAAEIRRWLAADEERTYEIITNSVLTSDNFLAQSVVDTDMAPRLLLDEDGVAAWQNRPAGVEASMELVESDDWQRLVDNPRLRIYETGRLDDRLLGGDTDYGKLHAKYMISDDVGFLGTANFDYRSRLFNNEMGFFFRSDALTRDFDTDFEHLREKSYLWGSREWLEMRRALIDRGGIKGRTTQYQPVLYRFLRATGLEWLF</sequence>
<gene>
    <name evidence="2" type="ORF">E2F43_04010</name>
</gene>
<dbReference type="GO" id="GO:0032049">
    <property type="term" value="P:cardiolipin biosynthetic process"/>
    <property type="evidence" value="ECO:0007669"/>
    <property type="project" value="UniProtKB-ARBA"/>
</dbReference>
<dbReference type="PANTHER" id="PTHR21248">
    <property type="entry name" value="CARDIOLIPIN SYNTHASE"/>
    <property type="match status" value="1"/>
</dbReference>
<accession>A0A4V2ZXL5</accession>
<dbReference type="InterPro" id="IPR001736">
    <property type="entry name" value="PLipase_D/transphosphatidylase"/>
</dbReference>
<dbReference type="PANTHER" id="PTHR21248:SF12">
    <property type="entry name" value="CARDIOLIPIN SYNTHASE C"/>
    <property type="match status" value="1"/>
</dbReference>
<dbReference type="PROSITE" id="PS50035">
    <property type="entry name" value="PLD"/>
    <property type="match status" value="2"/>
</dbReference>
<dbReference type="AlphaFoldDB" id="A0A4V2ZXL5"/>
<evidence type="ECO:0000259" key="1">
    <source>
        <dbReference type="PROSITE" id="PS50035"/>
    </source>
</evidence>
<dbReference type="OrthoDB" id="9762009at2"/>
<reference evidence="2 3" key="1">
    <citation type="submission" date="2019-03" db="EMBL/GenBank/DDBJ databases">
        <title>Seongchinamella monodicae gen. nov., sp. nov., a novel member of the Gammaproteobacteria isolated from a tidal mudflat of beach.</title>
        <authorList>
            <person name="Yang H.G."/>
            <person name="Kang J.W."/>
            <person name="Lee S.D."/>
        </authorList>
    </citation>
    <scope>NUCLEOTIDE SEQUENCE [LARGE SCALE GENOMIC DNA]</scope>
    <source>
        <strain evidence="2 3">GH4-78</strain>
    </source>
</reference>
<evidence type="ECO:0000313" key="3">
    <source>
        <dbReference type="Proteomes" id="UP000295554"/>
    </source>
</evidence>
<dbReference type="Pfam" id="PF13091">
    <property type="entry name" value="PLDc_2"/>
    <property type="match status" value="2"/>
</dbReference>
<keyword evidence="3" id="KW-1185">Reference proteome</keyword>
<dbReference type="SMART" id="SM00155">
    <property type="entry name" value="PLDc"/>
    <property type="match status" value="2"/>
</dbReference>
<feature type="domain" description="PLD phosphodiesterase" evidence="1">
    <location>
        <begin position="222"/>
        <end position="254"/>
    </location>
</feature>
<dbReference type="Gene3D" id="3.30.870.10">
    <property type="entry name" value="Endonuclease Chain A"/>
    <property type="match status" value="2"/>
</dbReference>
<name>A0A4V2ZXL5_9GAMM</name>
<dbReference type="SUPFAM" id="SSF56024">
    <property type="entry name" value="Phospholipase D/nuclease"/>
    <property type="match status" value="2"/>
</dbReference>
<organism evidence="2 3">
    <name type="scientific">Seongchinamella unica</name>
    <dbReference type="NCBI Taxonomy" id="2547392"/>
    <lineage>
        <taxon>Bacteria</taxon>
        <taxon>Pseudomonadati</taxon>
        <taxon>Pseudomonadota</taxon>
        <taxon>Gammaproteobacteria</taxon>
        <taxon>Cellvibrionales</taxon>
        <taxon>Halieaceae</taxon>
        <taxon>Seongchinamella</taxon>
    </lineage>
</organism>
<proteinExistence type="predicted"/>
<dbReference type="EMBL" id="SMSE01000001">
    <property type="protein sequence ID" value="TDG15405.1"/>
    <property type="molecule type" value="Genomic_DNA"/>
</dbReference>
<dbReference type="GO" id="GO:0030572">
    <property type="term" value="F:phosphatidyltransferase activity"/>
    <property type="evidence" value="ECO:0007669"/>
    <property type="project" value="UniProtKB-ARBA"/>
</dbReference>
<protein>
    <submittedName>
        <fullName evidence="2">Phospholipase</fullName>
    </submittedName>
</protein>
<comment type="caution">
    <text evidence="2">The sequence shown here is derived from an EMBL/GenBank/DDBJ whole genome shotgun (WGS) entry which is preliminary data.</text>
</comment>